<dbReference type="CDD" id="cd00093">
    <property type="entry name" value="HTH_XRE"/>
    <property type="match status" value="1"/>
</dbReference>
<sequence>MSTGTSEKITLIRESERLTRREFSELTGIKYATLCSYESGTNGMTVAMAEKVLQHPRFKKYALWFMTEEIAPESGQIAPVLAHSGPGITTLSHSDQKTG</sequence>
<dbReference type="InterPro" id="IPR010982">
    <property type="entry name" value="Lambda_DNA-bd_dom_sf"/>
</dbReference>
<dbReference type="InterPro" id="IPR001387">
    <property type="entry name" value="Cro/C1-type_HTH"/>
</dbReference>
<reference evidence="1 2" key="1">
    <citation type="submission" date="2018-09" db="EMBL/GenBank/DDBJ databases">
        <title>Genome sequencing of Aeromonas veronii MS-17-88.</title>
        <authorList>
            <person name="Tekedar H.C."/>
            <person name="Arick M.A."/>
            <person name="Hsu C.-Y."/>
            <person name="Thrash A."/>
            <person name="Karsi A."/>
            <person name="Lawrence M.L."/>
            <person name="Abdelhamed H."/>
        </authorList>
    </citation>
    <scope>NUCLEOTIDE SEQUENCE [LARGE SCALE GENOMIC DNA]</scope>
    <source>
        <strain evidence="1 2">MS 17-88</strain>
    </source>
</reference>
<accession>A0A3A9ISL7</accession>
<evidence type="ECO:0000313" key="2">
    <source>
        <dbReference type="Proteomes" id="UP000281725"/>
    </source>
</evidence>
<name>A0A3A9ISL7_AERVE</name>
<organism evidence="1 2">
    <name type="scientific">Aeromonas veronii</name>
    <dbReference type="NCBI Taxonomy" id="654"/>
    <lineage>
        <taxon>Bacteria</taxon>
        <taxon>Pseudomonadati</taxon>
        <taxon>Pseudomonadota</taxon>
        <taxon>Gammaproteobacteria</taxon>
        <taxon>Aeromonadales</taxon>
        <taxon>Aeromonadaceae</taxon>
        <taxon>Aeromonas</taxon>
    </lineage>
</organism>
<dbReference type="GO" id="GO:0003677">
    <property type="term" value="F:DNA binding"/>
    <property type="evidence" value="ECO:0007669"/>
    <property type="project" value="InterPro"/>
</dbReference>
<dbReference type="Proteomes" id="UP000281725">
    <property type="component" value="Unassembled WGS sequence"/>
</dbReference>
<dbReference type="Gene3D" id="1.10.260.40">
    <property type="entry name" value="lambda repressor-like DNA-binding domains"/>
    <property type="match status" value="1"/>
</dbReference>
<comment type="caution">
    <text evidence="1">The sequence shown here is derived from an EMBL/GenBank/DDBJ whole genome shotgun (WGS) entry which is preliminary data.</text>
</comment>
<proteinExistence type="predicted"/>
<dbReference type="SUPFAM" id="SSF47413">
    <property type="entry name" value="lambda repressor-like DNA-binding domains"/>
    <property type="match status" value="1"/>
</dbReference>
<gene>
    <name evidence="1" type="ORF">D6R50_06285</name>
</gene>
<dbReference type="EMBL" id="RAWX01000001">
    <property type="protein sequence ID" value="RKJ92289.1"/>
    <property type="molecule type" value="Genomic_DNA"/>
</dbReference>
<protein>
    <submittedName>
        <fullName evidence="1">XRE family transcriptional regulator</fullName>
    </submittedName>
</protein>
<dbReference type="AlphaFoldDB" id="A0A3A9ISL7"/>
<evidence type="ECO:0000313" key="1">
    <source>
        <dbReference type="EMBL" id="RKJ92289.1"/>
    </source>
</evidence>